<sequence>MKEFFCEIFLTKSNLRNVVILTKEGSQQVAPESESLDKIKRKAFDKFVVIILYIWENKPLIVRPIYPN</sequence>
<gene>
    <name evidence="1" type="ORF">EM308_03575</name>
</gene>
<dbReference type="EMBL" id="CP017479">
    <property type="protein sequence ID" value="AOW08650.1"/>
    <property type="molecule type" value="Genomic_DNA"/>
</dbReference>
<protein>
    <submittedName>
        <fullName evidence="1">Uncharacterized protein</fullName>
    </submittedName>
</protein>
<name>A0AAC9N3E2_9FLAO</name>
<reference evidence="1 2" key="1">
    <citation type="submission" date="2016-10" db="EMBL/GenBank/DDBJ databases">
        <title>Flavobacterium gilvum sp. nov., isolated from stream water.</title>
        <authorList>
            <person name="Shin S.-K."/>
            <person name="Cho Y.-J."/>
            <person name="Yi H."/>
        </authorList>
    </citation>
    <scope>NUCLEOTIDE SEQUENCE [LARGE SCALE GENOMIC DNA]</scope>
    <source>
        <strain evidence="1 2">EM1308</strain>
    </source>
</reference>
<proteinExistence type="predicted"/>
<evidence type="ECO:0000313" key="2">
    <source>
        <dbReference type="Proteomes" id="UP000175968"/>
    </source>
</evidence>
<accession>A0AAC9N3E2</accession>
<keyword evidence="2" id="KW-1185">Reference proteome</keyword>
<evidence type="ECO:0000313" key="1">
    <source>
        <dbReference type="EMBL" id="AOW08650.1"/>
    </source>
</evidence>
<dbReference type="KEGG" id="fgl:EM308_03575"/>
<organism evidence="1 2">
    <name type="scientific">Flavobacterium gilvum</name>
    <dbReference type="NCBI Taxonomy" id="1492737"/>
    <lineage>
        <taxon>Bacteria</taxon>
        <taxon>Pseudomonadati</taxon>
        <taxon>Bacteroidota</taxon>
        <taxon>Flavobacteriia</taxon>
        <taxon>Flavobacteriales</taxon>
        <taxon>Flavobacteriaceae</taxon>
        <taxon>Flavobacterium</taxon>
    </lineage>
</organism>
<dbReference type="AlphaFoldDB" id="A0AAC9N3E2"/>
<dbReference type="Proteomes" id="UP000175968">
    <property type="component" value="Chromosome"/>
</dbReference>